<comment type="caution">
    <text evidence="12">The sequence shown here is derived from an EMBL/GenBank/DDBJ whole genome shotgun (WGS) entry which is preliminary data.</text>
</comment>
<feature type="domain" description="CNNM transmembrane" evidence="11">
    <location>
        <begin position="1"/>
        <end position="202"/>
    </location>
</feature>
<dbReference type="Pfam" id="PF00571">
    <property type="entry name" value="CBS"/>
    <property type="match status" value="1"/>
</dbReference>
<accession>A0A099J216</accession>
<evidence type="ECO:0000256" key="1">
    <source>
        <dbReference type="ARBA" id="ARBA00004651"/>
    </source>
</evidence>
<dbReference type="PROSITE" id="PS51371">
    <property type="entry name" value="CBS"/>
    <property type="match status" value="1"/>
</dbReference>
<dbReference type="EMBL" id="JACHBQ010000001">
    <property type="protein sequence ID" value="MBB5642238.1"/>
    <property type="molecule type" value="Genomic_DNA"/>
</dbReference>
<evidence type="ECO:0000256" key="6">
    <source>
        <dbReference type="ARBA" id="ARBA00023136"/>
    </source>
</evidence>
<reference evidence="13 15" key="2">
    <citation type="submission" date="2020-08" db="EMBL/GenBank/DDBJ databases">
        <title>Sequencing the genomes of 1000 actinobacteria strains.</title>
        <authorList>
            <person name="Klenk H.-P."/>
        </authorList>
    </citation>
    <scope>NUCLEOTIDE SEQUENCE [LARGE SCALE GENOMIC DNA]</scope>
    <source>
        <strain evidence="13 15">DSM 21065</strain>
    </source>
</reference>
<dbReference type="Proteomes" id="UP000029864">
    <property type="component" value="Unassembled WGS sequence"/>
</dbReference>
<evidence type="ECO:0000259" key="11">
    <source>
        <dbReference type="PROSITE" id="PS51846"/>
    </source>
</evidence>
<keyword evidence="6 8" id="KW-0472">Membrane</keyword>
<keyword evidence="14" id="KW-1185">Reference proteome</keyword>
<organism evidence="12 14">
    <name type="scientific">Cryobacterium roopkundense</name>
    <dbReference type="NCBI Taxonomy" id="1001240"/>
    <lineage>
        <taxon>Bacteria</taxon>
        <taxon>Bacillati</taxon>
        <taxon>Actinomycetota</taxon>
        <taxon>Actinomycetes</taxon>
        <taxon>Micrococcales</taxon>
        <taxon>Microbacteriaceae</taxon>
        <taxon>Cryobacterium</taxon>
    </lineage>
</organism>
<dbReference type="STRING" id="1001240.GY21_15015"/>
<evidence type="ECO:0000256" key="7">
    <source>
        <dbReference type="PROSITE-ProRule" id="PRU00703"/>
    </source>
</evidence>
<evidence type="ECO:0000256" key="8">
    <source>
        <dbReference type="PROSITE-ProRule" id="PRU01193"/>
    </source>
</evidence>
<keyword evidence="4" id="KW-0677">Repeat</keyword>
<dbReference type="EMBL" id="JPXF01000070">
    <property type="protein sequence ID" value="KGJ72479.1"/>
    <property type="molecule type" value="Genomic_DNA"/>
</dbReference>
<dbReference type="SUPFAM" id="SSF54631">
    <property type="entry name" value="CBS-domain pair"/>
    <property type="match status" value="1"/>
</dbReference>
<evidence type="ECO:0000256" key="2">
    <source>
        <dbReference type="ARBA" id="ARBA00022475"/>
    </source>
</evidence>
<keyword evidence="2" id="KW-1003">Cell membrane</keyword>
<dbReference type="eggNOG" id="COG1253">
    <property type="taxonomic scope" value="Bacteria"/>
</dbReference>
<dbReference type="RefSeq" id="WP_035837787.1">
    <property type="nucleotide sequence ID" value="NZ_JACHBQ010000001.1"/>
</dbReference>
<keyword evidence="7" id="KW-0129">CBS domain</keyword>
<sequence>MSVTAGLLLTVGLLLVNAFFVGAEFALISARRTIVEPKALAGSRVAKITLGAMENVSLMMAGAQLGITVASLALGALSEPAIAALLELPFAAMGVPAALLHPISFAIALSIITYLHVVFGEMVPKNIALAGPERMALLLAPPLVLIVKILFPLLWVMNAIANGFLRLMKVEPKNEVASVFTRDEVAALVEESRHGGMLDISDSKLLLGALTFEERDVSSVVIPLANLTTLAADVTPAQAEHVAIGGFSRFPVQAADGSLSGYVHIKDLLEIAAERRDLPIDPALVRALPEVRTNLPLRQALSIMQRSGAHLARATDENGLVTGIVTLEDVLEELVGQIRDDSRSLKLA</sequence>
<evidence type="ECO:0000256" key="5">
    <source>
        <dbReference type="ARBA" id="ARBA00022989"/>
    </source>
</evidence>
<dbReference type="InterPro" id="IPR002550">
    <property type="entry name" value="CNNM"/>
</dbReference>
<dbReference type="Proteomes" id="UP000561726">
    <property type="component" value="Unassembled WGS sequence"/>
</dbReference>
<feature type="transmembrane region" description="Helical" evidence="9">
    <location>
        <begin position="63"/>
        <end position="86"/>
    </location>
</feature>
<dbReference type="InterPro" id="IPR046342">
    <property type="entry name" value="CBS_dom_sf"/>
</dbReference>
<feature type="transmembrane region" description="Helical" evidence="9">
    <location>
        <begin position="139"/>
        <end position="165"/>
    </location>
</feature>
<evidence type="ECO:0000256" key="3">
    <source>
        <dbReference type="ARBA" id="ARBA00022692"/>
    </source>
</evidence>
<dbReference type="PANTHER" id="PTHR43099">
    <property type="entry name" value="UPF0053 PROTEIN YRKA"/>
    <property type="match status" value="1"/>
</dbReference>
<dbReference type="InterPro" id="IPR051676">
    <property type="entry name" value="UPF0053_domain"/>
</dbReference>
<feature type="transmembrane region" description="Helical" evidence="9">
    <location>
        <begin position="98"/>
        <end position="119"/>
    </location>
</feature>
<gene>
    <name evidence="13" type="ORF">BJ997_002786</name>
    <name evidence="12" type="ORF">GY21_15015</name>
</gene>
<dbReference type="Pfam" id="PF01595">
    <property type="entry name" value="CNNM"/>
    <property type="match status" value="1"/>
</dbReference>
<evidence type="ECO:0000256" key="9">
    <source>
        <dbReference type="SAM" id="Phobius"/>
    </source>
</evidence>
<keyword evidence="5 8" id="KW-1133">Transmembrane helix</keyword>
<evidence type="ECO:0000313" key="14">
    <source>
        <dbReference type="Proteomes" id="UP000029864"/>
    </source>
</evidence>
<protein>
    <submittedName>
        <fullName evidence="13">CBS domain containing-hemolysin-like protein</fullName>
    </submittedName>
</protein>
<dbReference type="AlphaFoldDB" id="A0A099J216"/>
<feature type="domain" description="CBS" evidence="10">
    <location>
        <begin position="284"/>
        <end position="342"/>
    </location>
</feature>
<evidence type="ECO:0000313" key="15">
    <source>
        <dbReference type="Proteomes" id="UP000561726"/>
    </source>
</evidence>
<keyword evidence="3 8" id="KW-0812">Transmembrane</keyword>
<dbReference type="GO" id="GO:0005886">
    <property type="term" value="C:plasma membrane"/>
    <property type="evidence" value="ECO:0007669"/>
    <property type="project" value="UniProtKB-SubCell"/>
</dbReference>
<dbReference type="InterPro" id="IPR000644">
    <property type="entry name" value="CBS_dom"/>
</dbReference>
<proteinExistence type="predicted"/>
<dbReference type="InterPro" id="IPR044751">
    <property type="entry name" value="Ion_transp-like_CBS"/>
</dbReference>
<dbReference type="PANTHER" id="PTHR43099:SF5">
    <property type="entry name" value="HLYC_CORC FAMILY TRANSPORTER"/>
    <property type="match status" value="1"/>
</dbReference>
<evidence type="ECO:0000256" key="4">
    <source>
        <dbReference type="ARBA" id="ARBA00022737"/>
    </source>
</evidence>
<evidence type="ECO:0000259" key="10">
    <source>
        <dbReference type="PROSITE" id="PS51371"/>
    </source>
</evidence>
<evidence type="ECO:0000313" key="13">
    <source>
        <dbReference type="EMBL" id="MBB5642238.1"/>
    </source>
</evidence>
<evidence type="ECO:0000313" key="12">
    <source>
        <dbReference type="EMBL" id="KGJ72479.1"/>
    </source>
</evidence>
<dbReference type="OrthoDB" id="110231at2"/>
<dbReference type="PROSITE" id="PS51846">
    <property type="entry name" value="CNNM"/>
    <property type="match status" value="1"/>
</dbReference>
<dbReference type="Gene3D" id="3.10.580.10">
    <property type="entry name" value="CBS-domain"/>
    <property type="match status" value="1"/>
</dbReference>
<dbReference type="CDD" id="cd04590">
    <property type="entry name" value="CBS_pair_CorC_HlyC_assoc"/>
    <property type="match status" value="1"/>
</dbReference>
<name>A0A099J216_9MICO</name>
<reference evidence="12 14" key="1">
    <citation type="submission" date="2014-08" db="EMBL/GenBank/DDBJ databases">
        <authorList>
            <person name="Sisinthy S."/>
        </authorList>
    </citation>
    <scope>NUCLEOTIDE SEQUENCE [LARGE SCALE GENOMIC DNA]</scope>
    <source>
        <strain evidence="12 14">RuG17</strain>
    </source>
</reference>
<comment type="subcellular location">
    <subcellularLocation>
        <location evidence="1">Cell membrane</location>
        <topology evidence="1">Multi-pass membrane protein</topology>
    </subcellularLocation>
</comment>